<feature type="transmembrane region" description="Helical" evidence="1">
    <location>
        <begin position="81"/>
        <end position="101"/>
    </location>
</feature>
<dbReference type="Proteomes" id="UP001160142">
    <property type="component" value="Unassembled WGS sequence"/>
</dbReference>
<dbReference type="EMBL" id="JARXVQ010000001">
    <property type="protein sequence ID" value="MDH6182547.1"/>
    <property type="molecule type" value="Genomic_DNA"/>
</dbReference>
<organism evidence="2 3">
    <name type="scientific">Antiquaquibacter oligotrophicus</name>
    <dbReference type="NCBI Taxonomy" id="2880260"/>
    <lineage>
        <taxon>Bacteria</taxon>
        <taxon>Bacillati</taxon>
        <taxon>Actinomycetota</taxon>
        <taxon>Actinomycetes</taxon>
        <taxon>Micrococcales</taxon>
        <taxon>Microbacteriaceae</taxon>
        <taxon>Antiquaquibacter</taxon>
    </lineage>
</organism>
<feature type="transmembrane region" description="Helical" evidence="1">
    <location>
        <begin position="159"/>
        <end position="184"/>
    </location>
</feature>
<keyword evidence="1" id="KW-1133">Transmembrane helix</keyword>
<proteinExistence type="predicted"/>
<reference evidence="2 3" key="1">
    <citation type="submission" date="2023-04" db="EMBL/GenBank/DDBJ databases">
        <title>Genome Encyclopedia of Bacteria and Archaea VI: Functional Genomics of Type Strains.</title>
        <authorList>
            <person name="Whitman W."/>
        </authorList>
    </citation>
    <scope>NUCLEOTIDE SEQUENCE [LARGE SCALE GENOMIC DNA]</scope>
    <source>
        <strain evidence="2 3">SG_E_30_P1</strain>
    </source>
</reference>
<feature type="transmembrane region" description="Helical" evidence="1">
    <location>
        <begin position="250"/>
        <end position="278"/>
    </location>
</feature>
<sequence>MRTRLTLVAIVVAGAAISLLRVPTSHLDTVWAEDGDVFLADALRESPWGPLFKGYAGYQHLIPRIVAAILVSLAPLEAYGIAVFVACALLTGAVAAAVYWLSRDLVPWQPARLTLAGITILLPLAGQEVLGNLADFHSYCLWLAPWILLYRPRTLGGGLWWGFVAFLCAATEIQTLLFLPLLLFMVPRRHRNSWPIGIGLAVGLALQVATTLLFPRPSTAGWQGLSSLLVGYLYNAVLPLANTDAGWQVAVILAGGPLLPALIAVPFAAATVVVVVWGNRMQRVLVITLVLASGATYAAAAINDGSYYFRYTHHLNADGFEGILTVRYGVAAGLLLAATVPLAAAVAYRLAQARGVEWPIVTSRAVLAALLTLMIFSGSQVDSSRDSGVAWSTNVDEAREECDEREPTEVGITIAPEREVVLACSLL</sequence>
<gene>
    <name evidence="2" type="ORF">M2152_002729</name>
</gene>
<accession>A0ABT6KTX3</accession>
<evidence type="ECO:0000313" key="3">
    <source>
        <dbReference type="Proteomes" id="UP001160142"/>
    </source>
</evidence>
<feature type="transmembrane region" description="Helical" evidence="1">
    <location>
        <begin position="284"/>
        <end position="303"/>
    </location>
</feature>
<keyword evidence="1" id="KW-0472">Membrane</keyword>
<name>A0ABT6KTX3_9MICO</name>
<evidence type="ECO:0000256" key="1">
    <source>
        <dbReference type="SAM" id="Phobius"/>
    </source>
</evidence>
<dbReference type="RefSeq" id="WP_322134822.1">
    <property type="nucleotide sequence ID" value="NZ_CP085036.1"/>
</dbReference>
<evidence type="ECO:0000313" key="2">
    <source>
        <dbReference type="EMBL" id="MDH6182547.1"/>
    </source>
</evidence>
<protein>
    <submittedName>
        <fullName evidence="2">Uncharacterized protein</fullName>
    </submittedName>
</protein>
<keyword evidence="3" id="KW-1185">Reference proteome</keyword>
<feature type="transmembrane region" description="Helical" evidence="1">
    <location>
        <begin position="196"/>
        <end position="214"/>
    </location>
</feature>
<comment type="caution">
    <text evidence="2">The sequence shown here is derived from an EMBL/GenBank/DDBJ whole genome shotgun (WGS) entry which is preliminary data.</text>
</comment>
<keyword evidence="1" id="KW-0812">Transmembrane</keyword>
<feature type="transmembrane region" description="Helical" evidence="1">
    <location>
        <begin position="324"/>
        <end position="346"/>
    </location>
</feature>